<name>A0A176VCJ6_MARPO</name>
<accession>A0A176VCJ6</accession>
<dbReference type="Proteomes" id="UP000077202">
    <property type="component" value="Unassembled WGS sequence"/>
</dbReference>
<evidence type="ECO:0000313" key="2">
    <source>
        <dbReference type="EMBL" id="OAE18638.1"/>
    </source>
</evidence>
<protein>
    <submittedName>
        <fullName evidence="2">Uncharacterized protein</fullName>
    </submittedName>
</protein>
<proteinExistence type="predicted"/>
<gene>
    <name evidence="2" type="ORF">AXG93_3810s1070</name>
</gene>
<feature type="region of interest" description="Disordered" evidence="1">
    <location>
        <begin position="1"/>
        <end position="70"/>
    </location>
</feature>
<reference evidence="2" key="1">
    <citation type="submission" date="2016-03" db="EMBL/GenBank/DDBJ databases">
        <title>Mechanisms controlling the formation of the plant cell surface in tip-growing cells are functionally conserved among land plants.</title>
        <authorList>
            <person name="Honkanen S."/>
            <person name="Jones V.A."/>
            <person name="Morieri G."/>
            <person name="Champion C."/>
            <person name="Hetherington A.J."/>
            <person name="Kelly S."/>
            <person name="Saint-Marcoux D."/>
            <person name="Proust H."/>
            <person name="Prescott H."/>
            <person name="Dolan L."/>
        </authorList>
    </citation>
    <scope>NUCLEOTIDE SEQUENCE [LARGE SCALE GENOMIC DNA]</scope>
    <source>
        <tissue evidence="2">Whole gametophyte</tissue>
    </source>
</reference>
<sequence>MIPDKNRARLSAEKAGKKGEAQASAGQARPTIPLGAEDDIGYPLASNPSPVQPHKPWPCPTLPPPSQSYRPRAARHTRTLDPLPLYLPVGRGVEPGRLGEVAGSSASDKRCLRERGYGIDGQRRRSARKDEQGRGSVLGLRLGFGFGVRATYAVAESTHWGWRGGKGLERGAGEAECEFGSWNGEKWMSVKRSHGSRTATWAEGFLGAVEAPRGGIKWSFSRAACALLLERGGERAREGPRRDRIMDKDDEDDDGRIRRAKMQRGAASSWG</sequence>
<dbReference type="EMBL" id="LVLJ01004027">
    <property type="protein sequence ID" value="OAE18638.1"/>
    <property type="molecule type" value="Genomic_DNA"/>
</dbReference>
<comment type="caution">
    <text evidence="2">The sequence shown here is derived from an EMBL/GenBank/DDBJ whole genome shotgun (WGS) entry which is preliminary data.</text>
</comment>
<evidence type="ECO:0000313" key="3">
    <source>
        <dbReference type="Proteomes" id="UP000077202"/>
    </source>
</evidence>
<feature type="compositionally biased region" description="Basic and acidic residues" evidence="1">
    <location>
        <begin position="1"/>
        <end position="20"/>
    </location>
</feature>
<evidence type="ECO:0000256" key="1">
    <source>
        <dbReference type="SAM" id="MobiDB-lite"/>
    </source>
</evidence>
<feature type="compositionally biased region" description="Pro residues" evidence="1">
    <location>
        <begin position="50"/>
        <end position="66"/>
    </location>
</feature>
<organism evidence="2 3">
    <name type="scientific">Marchantia polymorpha subsp. ruderalis</name>
    <dbReference type="NCBI Taxonomy" id="1480154"/>
    <lineage>
        <taxon>Eukaryota</taxon>
        <taxon>Viridiplantae</taxon>
        <taxon>Streptophyta</taxon>
        <taxon>Embryophyta</taxon>
        <taxon>Marchantiophyta</taxon>
        <taxon>Marchantiopsida</taxon>
        <taxon>Marchantiidae</taxon>
        <taxon>Marchantiales</taxon>
        <taxon>Marchantiaceae</taxon>
        <taxon>Marchantia</taxon>
    </lineage>
</organism>
<dbReference type="AlphaFoldDB" id="A0A176VCJ6"/>
<feature type="compositionally biased region" description="Basic and acidic residues" evidence="1">
    <location>
        <begin position="234"/>
        <end position="247"/>
    </location>
</feature>
<keyword evidence="3" id="KW-1185">Reference proteome</keyword>
<feature type="region of interest" description="Disordered" evidence="1">
    <location>
        <begin position="234"/>
        <end position="271"/>
    </location>
</feature>
<feature type="region of interest" description="Disordered" evidence="1">
    <location>
        <begin position="113"/>
        <end position="132"/>
    </location>
</feature>